<evidence type="ECO:0000259" key="1">
    <source>
        <dbReference type="Pfam" id="PF07969"/>
    </source>
</evidence>
<dbReference type="InterPro" id="IPR032466">
    <property type="entry name" value="Metal_Hydrolase"/>
</dbReference>
<dbReference type="PANTHER" id="PTHR22642:SF2">
    <property type="entry name" value="PROTEIN LONG AFTER FAR-RED 3"/>
    <property type="match status" value="1"/>
</dbReference>
<reference evidence="2" key="1">
    <citation type="submission" date="2020-12" db="EMBL/GenBank/DDBJ databases">
        <title>Taurinivorans muris gen. nov., sp. nov., fundamental and realized metabolic niche of a ubiquitous sulfidogenic bacterium in the murine intestine.</title>
        <authorList>
            <person name="Ye H."/>
            <person name="Hanson B.T."/>
            <person name="Loy A."/>
        </authorList>
    </citation>
    <scope>NUCLEOTIDE SEQUENCE</scope>
    <source>
        <strain evidence="2">LT0009</strain>
    </source>
</reference>
<dbReference type="RefSeq" id="WP_334315279.1">
    <property type="nucleotide sequence ID" value="NZ_CP065938.1"/>
</dbReference>
<dbReference type="Gene3D" id="3.10.310.70">
    <property type="match status" value="1"/>
</dbReference>
<dbReference type="EMBL" id="CP065938">
    <property type="protein sequence ID" value="UWX05691.1"/>
    <property type="molecule type" value="Genomic_DNA"/>
</dbReference>
<dbReference type="PANTHER" id="PTHR22642">
    <property type="entry name" value="IMIDAZOLONEPROPIONASE"/>
    <property type="match status" value="1"/>
</dbReference>
<dbReference type="InterPro" id="IPR011059">
    <property type="entry name" value="Metal-dep_hydrolase_composite"/>
</dbReference>
<dbReference type="InterPro" id="IPR033932">
    <property type="entry name" value="YtcJ-like"/>
</dbReference>
<name>A0ABY5Y2F3_9BACT</name>
<dbReference type="Proteomes" id="UP001058120">
    <property type="component" value="Chromosome"/>
</dbReference>
<dbReference type="Pfam" id="PF07969">
    <property type="entry name" value="Amidohydro_3"/>
    <property type="match status" value="1"/>
</dbReference>
<dbReference type="Gene3D" id="3.20.20.140">
    <property type="entry name" value="Metal-dependent hydrolases"/>
    <property type="match status" value="1"/>
</dbReference>
<dbReference type="SUPFAM" id="SSF51338">
    <property type="entry name" value="Composite domain of metallo-dependent hydrolases"/>
    <property type="match status" value="1"/>
</dbReference>
<dbReference type="InterPro" id="IPR013108">
    <property type="entry name" value="Amidohydro_3"/>
</dbReference>
<organism evidence="2 3">
    <name type="scientific">Taurinivorans muris</name>
    <dbReference type="NCBI Taxonomy" id="2787751"/>
    <lineage>
        <taxon>Bacteria</taxon>
        <taxon>Pseudomonadati</taxon>
        <taxon>Thermodesulfobacteriota</taxon>
        <taxon>Desulfovibrionia</taxon>
        <taxon>Desulfovibrionales</taxon>
        <taxon>Desulfovibrionaceae</taxon>
        <taxon>Taurinivorans</taxon>
    </lineage>
</organism>
<sequence>MFVQQKTIFVNGVIKTMDLNNPEVEAVCVSAGKIEALGKKSEILEYVKNVPHEVIDLQGKVAYPGFIDTHSHLDMCALALERVSCDLSLKTIDTVINKLKEKAHATPKGEWVIGYCYDDTGLQDNRHLDKHDLDKVSTEHPVIVFHISTHLGYINSYAIKKLGITKNNKVEGGEYVIGEDGEPTGLLLEFAFFETIAYLPEPTEERLKELIEQAVHNYNAVGITTFHVGGIGLSANPEKTMRCFLDLERQGKLTARAYLHFMPGVMETFAQYGLWNFGSDYLKFGGLKYFTDGSIQAFTAALSEDYYSKPGYKGSVLFPQEEIDAIIEKYHLMGVQVAVHTNGDQASEGVIQAFEKAYEKSPVRLNHLLIHAQTVREDQLDRMKAIGIIPLFFGQHISVWGDRHASIFLGPERTGRMNPAGSAVRRDMPFSLHSDSPVLPIMVLESINTAVNRKSSGGKIYGEDQKITPYQALQAYTTHAALCCLSENDRGALKAGYYADMVVLERDIEKIAPETIIDTKICMTVCGGKIVYKA</sequence>
<keyword evidence="3" id="KW-1185">Reference proteome</keyword>
<proteinExistence type="predicted"/>
<dbReference type="CDD" id="cd01300">
    <property type="entry name" value="YtcJ_like"/>
    <property type="match status" value="1"/>
</dbReference>
<evidence type="ECO:0000313" key="2">
    <source>
        <dbReference type="EMBL" id="UWX05691.1"/>
    </source>
</evidence>
<feature type="domain" description="Amidohydrolase 3" evidence="1">
    <location>
        <begin position="53"/>
        <end position="532"/>
    </location>
</feature>
<protein>
    <submittedName>
        <fullName evidence="2">Amidohydrolase</fullName>
    </submittedName>
</protein>
<accession>A0ABY5Y2F3</accession>
<dbReference type="SUPFAM" id="SSF51556">
    <property type="entry name" value="Metallo-dependent hydrolases"/>
    <property type="match status" value="1"/>
</dbReference>
<evidence type="ECO:0000313" key="3">
    <source>
        <dbReference type="Proteomes" id="UP001058120"/>
    </source>
</evidence>
<gene>
    <name evidence="2" type="ORF">JBF11_09665</name>
</gene>
<dbReference type="Gene3D" id="2.30.40.10">
    <property type="entry name" value="Urease, subunit C, domain 1"/>
    <property type="match status" value="1"/>
</dbReference>